<accession>A0A1G6JVA8</accession>
<keyword evidence="5" id="KW-1185">Reference proteome</keyword>
<dbReference type="Pfam" id="PF00072">
    <property type="entry name" value="Response_reg"/>
    <property type="match status" value="1"/>
</dbReference>
<reference evidence="5" key="1">
    <citation type="submission" date="2016-10" db="EMBL/GenBank/DDBJ databases">
        <authorList>
            <person name="Varghese N."/>
            <person name="Submissions S."/>
        </authorList>
    </citation>
    <scope>NUCLEOTIDE SEQUENCE [LARGE SCALE GENOMIC DNA]</scope>
    <source>
        <strain evidence="5">DSM 18609</strain>
    </source>
</reference>
<dbReference type="PANTHER" id="PTHR44591:SF23">
    <property type="entry name" value="CHEY SUBFAMILY"/>
    <property type="match status" value="1"/>
</dbReference>
<gene>
    <name evidence="4" type="ORF">SAMN04488024_101568</name>
</gene>
<dbReference type="GO" id="GO:0000160">
    <property type="term" value="P:phosphorelay signal transduction system"/>
    <property type="evidence" value="ECO:0007669"/>
    <property type="project" value="InterPro"/>
</dbReference>
<dbReference type="InterPro" id="IPR050595">
    <property type="entry name" value="Bact_response_regulator"/>
</dbReference>
<evidence type="ECO:0000259" key="3">
    <source>
        <dbReference type="PROSITE" id="PS50110"/>
    </source>
</evidence>
<dbReference type="AlphaFoldDB" id="A0A1G6JVA8"/>
<evidence type="ECO:0000313" key="5">
    <source>
        <dbReference type="Proteomes" id="UP000199455"/>
    </source>
</evidence>
<evidence type="ECO:0000313" key="4">
    <source>
        <dbReference type="EMBL" id="SDC22680.1"/>
    </source>
</evidence>
<dbReference type="STRING" id="390242.SAMN04488024_101568"/>
<dbReference type="SUPFAM" id="SSF52172">
    <property type="entry name" value="CheY-like"/>
    <property type="match status" value="1"/>
</dbReference>
<evidence type="ECO:0000256" key="2">
    <source>
        <dbReference type="PROSITE-ProRule" id="PRU00169"/>
    </source>
</evidence>
<evidence type="ECO:0000256" key="1">
    <source>
        <dbReference type="ARBA" id="ARBA00022553"/>
    </source>
</evidence>
<dbReference type="Gene3D" id="3.40.50.2300">
    <property type="match status" value="1"/>
</dbReference>
<keyword evidence="1 2" id="KW-0597">Phosphoprotein</keyword>
<feature type="domain" description="Response regulatory" evidence="3">
    <location>
        <begin position="5"/>
        <end position="119"/>
    </location>
</feature>
<protein>
    <submittedName>
        <fullName evidence="4">Response regulator receiver domain-containing protein</fullName>
    </submittedName>
</protein>
<dbReference type="RefSeq" id="WP_090764304.1">
    <property type="nucleotide sequence ID" value="NZ_FMZH01000001.1"/>
</dbReference>
<dbReference type="PANTHER" id="PTHR44591">
    <property type="entry name" value="STRESS RESPONSE REGULATOR PROTEIN 1"/>
    <property type="match status" value="1"/>
</dbReference>
<dbReference type="EMBL" id="FMZH01000001">
    <property type="protein sequence ID" value="SDC22680.1"/>
    <property type="molecule type" value="Genomic_DNA"/>
</dbReference>
<dbReference type="PROSITE" id="PS50110">
    <property type="entry name" value="RESPONSE_REGULATORY"/>
    <property type="match status" value="1"/>
</dbReference>
<sequence length="120" mass="13357">MDKKKILICDDDEGIIDVLEMIMEEVGHEVMSVNDSLKVQEVIDKVQPDLLILDLWMPRLSGQDVLRQLRSHPQHDKLPVIVISASRDGEQIATAAGADQFIAKPFDLGNIVESVDALLN</sequence>
<dbReference type="SMART" id="SM00448">
    <property type="entry name" value="REC"/>
    <property type="match status" value="1"/>
</dbReference>
<name>A0A1G6JVA8_9SPHI</name>
<dbReference type="Proteomes" id="UP000199455">
    <property type="component" value="Unassembled WGS sequence"/>
</dbReference>
<feature type="modified residue" description="4-aspartylphosphate" evidence="2">
    <location>
        <position position="54"/>
    </location>
</feature>
<dbReference type="InterPro" id="IPR001789">
    <property type="entry name" value="Sig_transdc_resp-reg_receiver"/>
</dbReference>
<proteinExistence type="predicted"/>
<organism evidence="4 5">
    <name type="scientific">Pedobacter soli</name>
    <dbReference type="NCBI Taxonomy" id="390242"/>
    <lineage>
        <taxon>Bacteria</taxon>
        <taxon>Pseudomonadati</taxon>
        <taxon>Bacteroidota</taxon>
        <taxon>Sphingobacteriia</taxon>
        <taxon>Sphingobacteriales</taxon>
        <taxon>Sphingobacteriaceae</taxon>
        <taxon>Pedobacter</taxon>
    </lineage>
</organism>
<dbReference type="InterPro" id="IPR011006">
    <property type="entry name" value="CheY-like_superfamily"/>
</dbReference>